<dbReference type="Pfam" id="PF08854">
    <property type="entry name" value="DUF1824"/>
    <property type="match status" value="1"/>
</dbReference>
<comment type="caution">
    <text evidence="1">The sequence shown here is derived from an EMBL/GenBank/DDBJ whole genome shotgun (WGS) entry which is preliminary data.</text>
</comment>
<dbReference type="EMBL" id="JBBLXS010000405">
    <property type="protein sequence ID" value="MEK0187658.1"/>
    <property type="molecule type" value="Genomic_DNA"/>
</dbReference>
<reference evidence="1 2" key="1">
    <citation type="journal article" date="2020" name="Harmful Algae">
        <title>Molecular and morphological characterization of a novel dihydroanatoxin-a producing Microcoleus species (cyanobacteria) from the Russian River, California, USA.</title>
        <authorList>
            <person name="Conklin K.Y."/>
            <person name="Stancheva R."/>
            <person name="Otten T.G."/>
            <person name="Fadness R."/>
            <person name="Boyer G.L."/>
            <person name="Read B."/>
            <person name="Zhang X."/>
            <person name="Sheath R.G."/>
        </authorList>
    </citation>
    <scope>NUCLEOTIDE SEQUENCE [LARGE SCALE GENOMIC DNA]</scope>
    <source>
        <strain evidence="1 2">PTRS2</strain>
    </source>
</reference>
<dbReference type="Gene3D" id="3.30.360.10">
    <property type="entry name" value="Dihydrodipicolinate Reductase, domain 2"/>
    <property type="match status" value="1"/>
</dbReference>
<dbReference type="SUPFAM" id="SSF160532">
    <property type="entry name" value="Ava3019-like"/>
    <property type="match status" value="1"/>
</dbReference>
<accession>A0ABU8YTY2</accession>
<evidence type="ECO:0000313" key="2">
    <source>
        <dbReference type="Proteomes" id="UP001384579"/>
    </source>
</evidence>
<keyword evidence="2" id="KW-1185">Reference proteome</keyword>
<gene>
    <name evidence="1" type="ORF">WMG39_22800</name>
</gene>
<protein>
    <submittedName>
        <fullName evidence="1">DUF1824 family protein</fullName>
    </submittedName>
</protein>
<dbReference type="RefSeq" id="WP_340525258.1">
    <property type="nucleotide sequence ID" value="NZ_JBBLXS010000405.1"/>
</dbReference>
<evidence type="ECO:0000313" key="1">
    <source>
        <dbReference type="EMBL" id="MEK0187658.1"/>
    </source>
</evidence>
<proteinExistence type="predicted"/>
<dbReference type="InterPro" id="IPR014953">
    <property type="entry name" value="DUF1824"/>
</dbReference>
<dbReference type="Proteomes" id="UP001384579">
    <property type="component" value="Unassembled WGS sequence"/>
</dbReference>
<name>A0ABU8YTY2_9CYAN</name>
<organism evidence="1 2">
    <name type="scientific">Microcoleus anatoxicus PTRS2</name>
    <dbReference type="NCBI Taxonomy" id="2705321"/>
    <lineage>
        <taxon>Bacteria</taxon>
        <taxon>Bacillati</taxon>
        <taxon>Cyanobacteriota</taxon>
        <taxon>Cyanophyceae</taxon>
        <taxon>Oscillatoriophycideae</taxon>
        <taxon>Oscillatoriales</taxon>
        <taxon>Microcoleaceae</taxon>
        <taxon>Microcoleus</taxon>
        <taxon>Microcoleus anatoxicus</taxon>
    </lineage>
</organism>
<sequence>MSTQNPTTLSLEESQQILKNFTCLDMQSLASPLQKQELRQAILLVASLSDYQMLGVCASSTDEGFLALKTYLTALGYQPVLDPNSVTSFTSSVYIKFNTLKGSYYVDSYTGTYRGVLVSCQSSSESGISETYGHLPLDLFC</sequence>